<dbReference type="EMBL" id="CP053085">
    <property type="protein sequence ID" value="QJR36095.1"/>
    <property type="molecule type" value="Genomic_DNA"/>
</dbReference>
<dbReference type="RefSeq" id="WP_171225528.1">
    <property type="nucleotide sequence ID" value="NZ_CP053085.1"/>
</dbReference>
<protein>
    <submittedName>
        <fullName evidence="1">Uncharacterized protein</fullName>
    </submittedName>
</protein>
<dbReference type="KEGG" id="ggr:HKW67_11545"/>
<evidence type="ECO:0000313" key="1">
    <source>
        <dbReference type="EMBL" id="QJR36095.1"/>
    </source>
</evidence>
<gene>
    <name evidence="1" type="ORF">HKW67_11545</name>
</gene>
<proteinExistence type="predicted"/>
<evidence type="ECO:0000313" key="2">
    <source>
        <dbReference type="Proteomes" id="UP000500938"/>
    </source>
</evidence>
<organism evidence="1 2">
    <name type="scientific">Gemmatimonas groenlandica</name>
    <dbReference type="NCBI Taxonomy" id="2732249"/>
    <lineage>
        <taxon>Bacteria</taxon>
        <taxon>Pseudomonadati</taxon>
        <taxon>Gemmatimonadota</taxon>
        <taxon>Gemmatimonadia</taxon>
        <taxon>Gemmatimonadales</taxon>
        <taxon>Gemmatimonadaceae</taxon>
        <taxon>Gemmatimonas</taxon>
    </lineage>
</organism>
<dbReference type="Proteomes" id="UP000500938">
    <property type="component" value="Chromosome"/>
</dbReference>
<name>A0A6M4IPU1_9BACT</name>
<dbReference type="AlphaFoldDB" id="A0A6M4IPU1"/>
<sequence length="147" mass="16765">MLLDTGAYGDDEVKMHWLELRVRMGALAELFAELRLAVTVADACATIGVADRSELSRDLARRRLPPVRLLKNWFQVVEMARRAERGTSLCNLALSRGEYPAAYYRLVSSTTGHSWTEVESRGLAWLERLALQAWEPYMRLQNAVELR</sequence>
<accession>A0A6M4IPU1</accession>
<keyword evidence="2" id="KW-1185">Reference proteome</keyword>
<reference evidence="1 2" key="1">
    <citation type="submission" date="2020-05" db="EMBL/GenBank/DDBJ databases">
        <title>Complete genome sequence of Gemmatimonas greenlandica TET16.</title>
        <authorList>
            <person name="Zeng Y."/>
        </authorList>
    </citation>
    <scope>NUCLEOTIDE SEQUENCE [LARGE SCALE GENOMIC DNA]</scope>
    <source>
        <strain evidence="1 2">TET16</strain>
    </source>
</reference>